<sequence length="214" mass="24322">MAPIILYFLQASRSIRIAWLLEELGLDYEVKAAEREGQKAPQWIKDEAGGLGKFPVLKDGEVFLYESGNITEYLCDKYDTEHRLLPPLGDPKRYQVLKWVHAAEATYMLHSLAILYARWNQKGGDVEATEAGLAVNVQKDLDYLASELEKSKGKFLVGDSPTAADTMMEFSVDFILTRELGTKGKQWESVDQYRKDCQVTTTWKKAQKKTGHRL</sequence>
<dbReference type="InterPro" id="IPR004046">
    <property type="entry name" value="GST_C"/>
</dbReference>
<evidence type="ECO:0000313" key="5">
    <source>
        <dbReference type="Proteomes" id="UP001175353"/>
    </source>
</evidence>
<dbReference type="Gene3D" id="3.40.30.10">
    <property type="entry name" value="Glutaredoxin"/>
    <property type="match status" value="1"/>
</dbReference>
<name>A0AAN6KCT2_9PEZI</name>
<dbReference type="InterPro" id="IPR036249">
    <property type="entry name" value="Thioredoxin-like_sf"/>
</dbReference>
<dbReference type="Gene3D" id="1.20.1050.10">
    <property type="match status" value="1"/>
</dbReference>
<accession>A0AAN6KCT2</accession>
<dbReference type="Proteomes" id="UP001175353">
    <property type="component" value="Unassembled WGS sequence"/>
</dbReference>
<evidence type="ECO:0000259" key="2">
    <source>
        <dbReference type="PROSITE" id="PS50404"/>
    </source>
</evidence>
<gene>
    <name evidence="4" type="ORF">LTR91_014139</name>
</gene>
<reference evidence="4" key="1">
    <citation type="submission" date="2023-06" db="EMBL/GenBank/DDBJ databases">
        <title>Black Yeasts Isolated from many extreme environments.</title>
        <authorList>
            <person name="Coleine C."/>
            <person name="Stajich J.E."/>
            <person name="Selbmann L."/>
        </authorList>
    </citation>
    <scope>NUCLEOTIDE SEQUENCE</scope>
    <source>
        <strain evidence="4">CCFEE 5200</strain>
    </source>
</reference>
<evidence type="ECO:0000259" key="3">
    <source>
        <dbReference type="PROSITE" id="PS50405"/>
    </source>
</evidence>
<feature type="domain" description="GST C-terminal" evidence="3">
    <location>
        <begin position="89"/>
        <end position="214"/>
    </location>
</feature>
<dbReference type="EMBL" id="JAUJLE010000149">
    <property type="protein sequence ID" value="KAK0975006.1"/>
    <property type="molecule type" value="Genomic_DNA"/>
</dbReference>
<dbReference type="AlphaFoldDB" id="A0AAN6KCT2"/>
<dbReference type="SFLD" id="SFLDS00019">
    <property type="entry name" value="Glutathione_Transferase_(cytos"/>
    <property type="match status" value="1"/>
</dbReference>
<dbReference type="SUPFAM" id="SSF47616">
    <property type="entry name" value="GST C-terminal domain-like"/>
    <property type="match status" value="1"/>
</dbReference>
<evidence type="ECO:0008006" key="6">
    <source>
        <dbReference type="Google" id="ProtNLM"/>
    </source>
</evidence>
<proteinExistence type="inferred from homology"/>
<dbReference type="InterPro" id="IPR036282">
    <property type="entry name" value="Glutathione-S-Trfase_C_sf"/>
</dbReference>
<protein>
    <recommendedName>
        <fullName evidence="6">Glutathione S-transferase 3</fullName>
    </recommendedName>
</protein>
<dbReference type="InterPro" id="IPR040079">
    <property type="entry name" value="Glutathione_S-Trfase"/>
</dbReference>
<organism evidence="4 5">
    <name type="scientific">Friedmanniomyces endolithicus</name>
    <dbReference type="NCBI Taxonomy" id="329885"/>
    <lineage>
        <taxon>Eukaryota</taxon>
        <taxon>Fungi</taxon>
        <taxon>Dikarya</taxon>
        <taxon>Ascomycota</taxon>
        <taxon>Pezizomycotina</taxon>
        <taxon>Dothideomycetes</taxon>
        <taxon>Dothideomycetidae</taxon>
        <taxon>Mycosphaerellales</taxon>
        <taxon>Teratosphaeriaceae</taxon>
        <taxon>Friedmanniomyces</taxon>
    </lineage>
</organism>
<dbReference type="SFLD" id="SFLDG00358">
    <property type="entry name" value="Main_(cytGST)"/>
    <property type="match status" value="1"/>
</dbReference>
<dbReference type="PROSITE" id="PS50404">
    <property type="entry name" value="GST_NTER"/>
    <property type="match status" value="1"/>
</dbReference>
<keyword evidence="5" id="KW-1185">Reference proteome</keyword>
<dbReference type="SUPFAM" id="SSF52833">
    <property type="entry name" value="Thioredoxin-like"/>
    <property type="match status" value="1"/>
</dbReference>
<dbReference type="PANTHER" id="PTHR44051">
    <property type="entry name" value="GLUTATHIONE S-TRANSFERASE-RELATED"/>
    <property type="match status" value="1"/>
</dbReference>
<dbReference type="InterPro" id="IPR004045">
    <property type="entry name" value="Glutathione_S-Trfase_N"/>
</dbReference>
<evidence type="ECO:0000313" key="4">
    <source>
        <dbReference type="EMBL" id="KAK0975006.1"/>
    </source>
</evidence>
<evidence type="ECO:0000256" key="1">
    <source>
        <dbReference type="ARBA" id="ARBA00007409"/>
    </source>
</evidence>
<dbReference type="Pfam" id="PF13417">
    <property type="entry name" value="GST_N_3"/>
    <property type="match status" value="1"/>
</dbReference>
<dbReference type="PROSITE" id="PS50405">
    <property type="entry name" value="GST_CTER"/>
    <property type="match status" value="1"/>
</dbReference>
<comment type="similarity">
    <text evidence="1">Belongs to the GST superfamily.</text>
</comment>
<dbReference type="InterPro" id="IPR010987">
    <property type="entry name" value="Glutathione-S-Trfase_C-like"/>
</dbReference>
<dbReference type="Pfam" id="PF14497">
    <property type="entry name" value="GST_C_3"/>
    <property type="match status" value="1"/>
</dbReference>
<dbReference type="PANTHER" id="PTHR44051:SF9">
    <property type="entry name" value="GLUTATHIONE S-TRANSFERASE 1"/>
    <property type="match status" value="1"/>
</dbReference>
<feature type="domain" description="GST N-terminal" evidence="2">
    <location>
        <begin position="1"/>
        <end position="82"/>
    </location>
</feature>
<comment type="caution">
    <text evidence="4">The sequence shown here is derived from an EMBL/GenBank/DDBJ whole genome shotgun (WGS) entry which is preliminary data.</text>
</comment>
<dbReference type="CDD" id="cd03046">
    <property type="entry name" value="GST_N_GTT1_like"/>
    <property type="match status" value="1"/>
</dbReference>